<organism evidence="5 6">
    <name type="scientific">Elysia marginata</name>
    <dbReference type="NCBI Taxonomy" id="1093978"/>
    <lineage>
        <taxon>Eukaryota</taxon>
        <taxon>Metazoa</taxon>
        <taxon>Spiralia</taxon>
        <taxon>Lophotrochozoa</taxon>
        <taxon>Mollusca</taxon>
        <taxon>Gastropoda</taxon>
        <taxon>Heterobranchia</taxon>
        <taxon>Euthyneura</taxon>
        <taxon>Panpulmonata</taxon>
        <taxon>Sacoglossa</taxon>
        <taxon>Placobranchoidea</taxon>
        <taxon>Plakobranchidae</taxon>
        <taxon>Elysia</taxon>
    </lineage>
</organism>
<evidence type="ECO:0000256" key="1">
    <source>
        <dbReference type="ARBA" id="ARBA00004141"/>
    </source>
</evidence>
<dbReference type="GO" id="GO:0006031">
    <property type="term" value="P:chitin biosynthetic process"/>
    <property type="evidence" value="ECO:0007669"/>
    <property type="project" value="TreeGrafter"/>
</dbReference>
<feature type="transmembrane region" description="Helical" evidence="4">
    <location>
        <begin position="20"/>
        <end position="48"/>
    </location>
</feature>
<dbReference type="PANTHER" id="PTHR22914:SF41">
    <property type="entry name" value="CHITIN SYNTHASE 7"/>
    <property type="match status" value="1"/>
</dbReference>
<proteinExistence type="predicted"/>
<name>A0AAV4H6P0_9GAST</name>
<keyword evidence="4" id="KW-1133">Transmembrane helix</keyword>
<dbReference type="AlphaFoldDB" id="A0AAV4H6P0"/>
<sequence>MIVTPKEVEKGRMGRIGLSVLSSVPLTVSLPTATAIFAGYCTVCWFGSQSLQKIASLGLTLLMAVTVLTLSISFLLYISRKIRDDSGDVSNVTLRPYIMILLLSGYAIYAALLHPREVTSLVYGLAYAILFPAIFVALPVYALANMLDQSWGTREAGTHRCCQDPEEEEIQDESTAPVVRVSELPSLSTVNPDEDAFWVKLCDAHVGNDVNVGKCPIYIADGLRRLRIKTMLLFLAANFLWALGLTTMYIFVGSDVICYLLMGIFSLSLILQLTGLTCYKVNLILEKYLTLNGFTFSQV</sequence>
<feature type="transmembrane region" description="Helical" evidence="4">
    <location>
        <begin position="121"/>
        <end position="144"/>
    </location>
</feature>
<keyword evidence="2 4" id="KW-0812">Transmembrane</keyword>
<dbReference type="GO" id="GO:0016020">
    <property type="term" value="C:membrane"/>
    <property type="evidence" value="ECO:0007669"/>
    <property type="project" value="UniProtKB-SubCell"/>
</dbReference>
<dbReference type="EMBL" id="BMAT01012505">
    <property type="protein sequence ID" value="GFR93583.1"/>
    <property type="molecule type" value="Genomic_DNA"/>
</dbReference>
<evidence type="ECO:0000256" key="3">
    <source>
        <dbReference type="ARBA" id="ARBA00023136"/>
    </source>
</evidence>
<keyword evidence="3 4" id="KW-0472">Membrane</keyword>
<keyword evidence="6" id="KW-1185">Reference proteome</keyword>
<dbReference type="GO" id="GO:0071944">
    <property type="term" value="C:cell periphery"/>
    <property type="evidence" value="ECO:0007669"/>
    <property type="project" value="TreeGrafter"/>
</dbReference>
<feature type="transmembrane region" description="Helical" evidence="4">
    <location>
        <begin position="257"/>
        <end position="279"/>
    </location>
</feature>
<comment type="caution">
    <text evidence="5">The sequence shown here is derived from an EMBL/GenBank/DDBJ whole genome shotgun (WGS) entry which is preliminary data.</text>
</comment>
<evidence type="ECO:0000256" key="2">
    <source>
        <dbReference type="ARBA" id="ARBA00022692"/>
    </source>
</evidence>
<evidence type="ECO:0000256" key="4">
    <source>
        <dbReference type="SAM" id="Phobius"/>
    </source>
</evidence>
<dbReference type="Proteomes" id="UP000762676">
    <property type="component" value="Unassembled WGS sequence"/>
</dbReference>
<evidence type="ECO:0000313" key="6">
    <source>
        <dbReference type="Proteomes" id="UP000762676"/>
    </source>
</evidence>
<dbReference type="InterPro" id="IPR004835">
    <property type="entry name" value="Chitin_synth"/>
</dbReference>
<dbReference type="PANTHER" id="PTHR22914">
    <property type="entry name" value="CHITIN SYNTHASE"/>
    <property type="match status" value="1"/>
</dbReference>
<feature type="transmembrane region" description="Helical" evidence="4">
    <location>
        <begin position="54"/>
        <end position="77"/>
    </location>
</feature>
<gene>
    <name evidence="5" type="ORF">ElyMa_006229300</name>
</gene>
<evidence type="ECO:0000313" key="5">
    <source>
        <dbReference type="EMBL" id="GFR93583.1"/>
    </source>
</evidence>
<feature type="transmembrane region" description="Helical" evidence="4">
    <location>
        <begin position="232"/>
        <end position="251"/>
    </location>
</feature>
<protein>
    <submittedName>
        <fullName evidence="5">Chitin synthase</fullName>
    </submittedName>
</protein>
<reference evidence="5 6" key="1">
    <citation type="journal article" date="2021" name="Elife">
        <title>Chloroplast acquisition without the gene transfer in kleptoplastic sea slugs, Plakobranchus ocellatus.</title>
        <authorList>
            <person name="Maeda T."/>
            <person name="Takahashi S."/>
            <person name="Yoshida T."/>
            <person name="Shimamura S."/>
            <person name="Takaki Y."/>
            <person name="Nagai Y."/>
            <person name="Toyoda A."/>
            <person name="Suzuki Y."/>
            <person name="Arimoto A."/>
            <person name="Ishii H."/>
            <person name="Satoh N."/>
            <person name="Nishiyama T."/>
            <person name="Hasebe M."/>
            <person name="Maruyama T."/>
            <person name="Minagawa J."/>
            <person name="Obokata J."/>
            <person name="Shigenobu S."/>
        </authorList>
    </citation>
    <scope>NUCLEOTIDE SEQUENCE [LARGE SCALE GENOMIC DNA]</scope>
</reference>
<feature type="transmembrane region" description="Helical" evidence="4">
    <location>
        <begin position="97"/>
        <end position="115"/>
    </location>
</feature>
<dbReference type="GO" id="GO:0004100">
    <property type="term" value="F:chitin synthase activity"/>
    <property type="evidence" value="ECO:0007669"/>
    <property type="project" value="InterPro"/>
</dbReference>
<comment type="subcellular location">
    <subcellularLocation>
        <location evidence="1">Membrane</location>
        <topology evidence="1">Multi-pass membrane protein</topology>
    </subcellularLocation>
</comment>
<accession>A0AAV4H6P0</accession>